<dbReference type="CDD" id="cd02248">
    <property type="entry name" value="Peptidase_C1A"/>
    <property type="match status" value="1"/>
</dbReference>
<dbReference type="GO" id="GO:0006508">
    <property type="term" value="P:proteolysis"/>
    <property type="evidence" value="ECO:0007669"/>
    <property type="project" value="InterPro"/>
</dbReference>
<evidence type="ECO:0000259" key="3">
    <source>
        <dbReference type="SMART" id="SM00645"/>
    </source>
</evidence>
<protein>
    <submittedName>
        <fullName evidence="5">Cathepsin-L cysteine peptidase, putative</fullName>
    </submittedName>
</protein>
<dbReference type="SUPFAM" id="SSF54001">
    <property type="entry name" value="Cysteine proteinases"/>
    <property type="match status" value="1"/>
</dbReference>
<feature type="signal peptide" evidence="2">
    <location>
        <begin position="1"/>
        <end position="17"/>
    </location>
</feature>
<dbReference type="VEuPathDB" id="TriTrypDB:BSAL_92895"/>
<dbReference type="GO" id="GO:0008234">
    <property type="term" value="F:cysteine-type peptidase activity"/>
    <property type="evidence" value="ECO:0007669"/>
    <property type="project" value="InterPro"/>
</dbReference>
<dbReference type="PRINTS" id="PR00705">
    <property type="entry name" value="PAPAIN"/>
</dbReference>
<dbReference type="OrthoDB" id="6479863at2759"/>
<name>A0A0S4J918_BODSA</name>
<dbReference type="OMA" id="HECRDES"/>
<evidence type="ECO:0000256" key="1">
    <source>
        <dbReference type="ARBA" id="ARBA00008455"/>
    </source>
</evidence>
<sequence length="325" mass="35242">MMKKVVVLMAVVLAALGHDVQLHKEFQSFKAKYQKKYISHDEEMHALRAFGRNRELINEMRMSNPEAKFGQTRFSDMTQNEFMSKMLRSHAKPAAPVSPGQTTAVTSEGQALPKEINWVTRGAVSPVRDQGDCASDWAFAAVDNIEGVNFVKNGQLTLLSTEELLSCTNNGDACNGGITAAAFEWLLNKEGGNIMTAASWPGETGTSNCTFVGKTVGATISGYQSLGQSEALLQVATVNYGPIAVGVDALSWQFYESGVLTNCSASSIDHMVTVVGYNEEGSTPYWIVKNSWGTDFGLDGYIWIQKGVNACGIKEMAITAFAAKY</sequence>
<evidence type="ECO:0000313" key="5">
    <source>
        <dbReference type="EMBL" id="CUG86391.1"/>
    </source>
</evidence>
<dbReference type="InterPro" id="IPR038765">
    <property type="entry name" value="Papain-like_cys_pep_sf"/>
</dbReference>
<proteinExistence type="inferred from homology"/>
<feature type="domain" description="Peptidase C1A papain C-terminal" evidence="3">
    <location>
        <begin position="112"/>
        <end position="321"/>
    </location>
</feature>
<reference evidence="6" key="1">
    <citation type="submission" date="2015-09" db="EMBL/GenBank/DDBJ databases">
        <authorList>
            <consortium name="Pathogen Informatics"/>
        </authorList>
    </citation>
    <scope>NUCLEOTIDE SEQUENCE [LARGE SCALE GENOMIC DNA]</scope>
    <source>
        <strain evidence="6">Lake Konstanz</strain>
    </source>
</reference>
<feature type="chain" id="PRO_5018758509" evidence="2">
    <location>
        <begin position="18"/>
        <end position="325"/>
    </location>
</feature>
<organism evidence="5 6">
    <name type="scientific">Bodo saltans</name>
    <name type="common">Flagellated protozoan</name>
    <dbReference type="NCBI Taxonomy" id="75058"/>
    <lineage>
        <taxon>Eukaryota</taxon>
        <taxon>Discoba</taxon>
        <taxon>Euglenozoa</taxon>
        <taxon>Kinetoplastea</taxon>
        <taxon>Metakinetoplastina</taxon>
        <taxon>Eubodonida</taxon>
        <taxon>Bodonidae</taxon>
        <taxon>Bodo</taxon>
    </lineage>
</organism>
<dbReference type="SMART" id="SM00848">
    <property type="entry name" value="Inhibitor_I29"/>
    <property type="match status" value="1"/>
</dbReference>
<dbReference type="PROSITE" id="PS00640">
    <property type="entry name" value="THIOL_PROTEASE_ASN"/>
    <property type="match status" value="1"/>
</dbReference>
<dbReference type="AlphaFoldDB" id="A0A0S4J918"/>
<evidence type="ECO:0000313" key="6">
    <source>
        <dbReference type="Proteomes" id="UP000051952"/>
    </source>
</evidence>
<accession>A0A0S4J918</accession>
<dbReference type="Gene3D" id="3.90.70.10">
    <property type="entry name" value="Cysteine proteinases"/>
    <property type="match status" value="1"/>
</dbReference>
<dbReference type="InterPro" id="IPR013201">
    <property type="entry name" value="Prot_inhib_I29"/>
</dbReference>
<feature type="domain" description="Cathepsin propeptide inhibitor" evidence="4">
    <location>
        <begin position="26"/>
        <end position="82"/>
    </location>
</feature>
<evidence type="ECO:0000259" key="4">
    <source>
        <dbReference type="SMART" id="SM00848"/>
    </source>
</evidence>
<dbReference type="Pfam" id="PF00112">
    <property type="entry name" value="Peptidase_C1"/>
    <property type="match status" value="1"/>
</dbReference>
<gene>
    <name evidence="5" type="ORF">BSAL_92895</name>
</gene>
<dbReference type="SMART" id="SM00645">
    <property type="entry name" value="Pept_C1"/>
    <property type="match status" value="1"/>
</dbReference>
<evidence type="ECO:0000256" key="2">
    <source>
        <dbReference type="SAM" id="SignalP"/>
    </source>
</evidence>
<dbReference type="InterPro" id="IPR000668">
    <property type="entry name" value="Peptidase_C1A_C"/>
</dbReference>
<dbReference type="InterPro" id="IPR039417">
    <property type="entry name" value="Peptidase_C1A_papain-like"/>
</dbReference>
<keyword evidence="2" id="KW-0732">Signal</keyword>
<dbReference type="PANTHER" id="PTHR12411">
    <property type="entry name" value="CYSTEINE PROTEASE FAMILY C1-RELATED"/>
    <property type="match status" value="1"/>
</dbReference>
<dbReference type="Pfam" id="PF08246">
    <property type="entry name" value="Inhibitor_I29"/>
    <property type="match status" value="1"/>
</dbReference>
<keyword evidence="6" id="KW-1185">Reference proteome</keyword>
<dbReference type="EMBL" id="CYKH01001287">
    <property type="protein sequence ID" value="CUG86391.1"/>
    <property type="molecule type" value="Genomic_DNA"/>
</dbReference>
<dbReference type="InterPro" id="IPR025661">
    <property type="entry name" value="Pept_asp_AS"/>
</dbReference>
<dbReference type="Proteomes" id="UP000051952">
    <property type="component" value="Unassembled WGS sequence"/>
</dbReference>
<comment type="similarity">
    <text evidence="1">Belongs to the peptidase C1 family.</text>
</comment>
<dbReference type="InterPro" id="IPR013128">
    <property type="entry name" value="Peptidase_C1A"/>
</dbReference>